<accession>A0AAV1XA59</accession>
<dbReference type="InterPro" id="IPR012881">
    <property type="entry name" value="DUF1685"/>
</dbReference>
<keyword evidence="1" id="KW-0732">Signal</keyword>
<reference evidence="2 3" key="1">
    <citation type="submission" date="2024-03" db="EMBL/GenBank/DDBJ databases">
        <authorList>
            <person name="Martinez-Hernandez J."/>
        </authorList>
    </citation>
    <scope>NUCLEOTIDE SEQUENCE [LARGE SCALE GENOMIC DNA]</scope>
</reference>
<evidence type="ECO:0000256" key="1">
    <source>
        <dbReference type="SAM" id="SignalP"/>
    </source>
</evidence>
<dbReference type="PANTHER" id="PTHR33785:SF12">
    <property type="entry name" value="DUF1685 FAMILY PROTEIN"/>
    <property type="match status" value="1"/>
</dbReference>
<dbReference type="PANTHER" id="PTHR33785">
    <property type="entry name" value="OS06G0550800 PROTEIN"/>
    <property type="match status" value="1"/>
</dbReference>
<feature type="signal peptide" evidence="1">
    <location>
        <begin position="1"/>
        <end position="15"/>
    </location>
</feature>
<dbReference type="Pfam" id="PF07939">
    <property type="entry name" value="DUF1685"/>
    <property type="match status" value="1"/>
</dbReference>
<protein>
    <submittedName>
        <fullName evidence="2">Uncharacterized protein</fullName>
    </submittedName>
</protein>
<evidence type="ECO:0000313" key="2">
    <source>
        <dbReference type="EMBL" id="CAL0318625.1"/>
    </source>
</evidence>
<gene>
    <name evidence="2" type="ORF">LLUT_LOCUS19685</name>
</gene>
<dbReference type="EMBL" id="CAXHTB010000013">
    <property type="protein sequence ID" value="CAL0318625.1"/>
    <property type="molecule type" value="Genomic_DNA"/>
</dbReference>
<evidence type="ECO:0000313" key="3">
    <source>
        <dbReference type="Proteomes" id="UP001497480"/>
    </source>
</evidence>
<sequence length="188" mass="22121">MLFFLWLSGYRSIMSMFLETILSGKEVIDTEHEKEVLLSAPPKKKNFTRKKRSGSKSFSDLEFEELKGFMDLGFAFTKEDKYSNLASIIPGMHRLGKKNEEYEDSNDDVSLVQRPYFYEAWKVLDEIKKKENPLMNEKVPSITIDINCETQDWLRTRSYPNLNMKVMVQLLEEALEEASFQDWIRFSC</sequence>
<proteinExistence type="predicted"/>
<organism evidence="2 3">
    <name type="scientific">Lupinus luteus</name>
    <name type="common">European yellow lupine</name>
    <dbReference type="NCBI Taxonomy" id="3873"/>
    <lineage>
        <taxon>Eukaryota</taxon>
        <taxon>Viridiplantae</taxon>
        <taxon>Streptophyta</taxon>
        <taxon>Embryophyta</taxon>
        <taxon>Tracheophyta</taxon>
        <taxon>Spermatophyta</taxon>
        <taxon>Magnoliopsida</taxon>
        <taxon>eudicotyledons</taxon>
        <taxon>Gunneridae</taxon>
        <taxon>Pentapetalae</taxon>
        <taxon>rosids</taxon>
        <taxon>fabids</taxon>
        <taxon>Fabales</taxon>
        <taxon>Fabaceae</taxon>
        <taxon>Papilionoideae</taxon>
        <taxon>50 kb inversion clade</taxon>
        <taxon>genistoids sensu lato</taxon>
        <taxon>core genistoids</taxon>
        <taxon>Genisteae</taxon>
        <taxon>Lupinus</taxon>
    </lineage>
</organism>
<dbReference type="Proteomes" id="UP001497480">
    <property type="component" value="Unassembled WGS sequence"/>
</dbReference>
<dbReference type="AlphaFoldDB" id="A0AAV1XA59"/>
<name>A0AAV1XA59_LUPLU</name>
<comment type="caution">
    <text evidence="2">The sequence shown here is derived from an EMBL/GenBank/DDBJ whole genome shotgun (WGS) entry which is preliminary data.</text>
</comment>
<feature type="chain" id="PRO_5043841795" evidence="1">
    <location>
        <begin position="16"/>
        <end position="188"/>
    </location>
</feature>
<keyword evidence="3" id="KW-1185">Reference proteome</keyword>